<dbReference type="Gene3D" id="2.60.120.340">
    <property type="entry name" value="Nucleoplasmin core domain"/>
    <property type="match status" value="1"/>
</dbReference>
<organism evidence="2">
    <name type="scientific">Timema genevievae</name>
    <name type="common">Walking stick</name>
    <dbReference type="NCBI Taxonomy" id="629358"/>
    <lineage>
        <taxon>Eukaryota</taxon>
        <taxon>Metazoa</taxon>
        <taxon>Ecdysozoa</taxon>
        <taxon>Arthropoda</taxon>
        <taxon>Hexapoda</taxon>
        <taxon>Insecta</taxon>
        <taxon>Pterygota</taxon>
        <taxon>Neoptera</taxon>
        <taxon>Polyneoptera</taxon>
        <taxon>Phasmatodea</taxon>
        <taxon>Timematodea</taxon>
        <taxon>Timematoidea</taxon>
        <taxon>Timematidae</taxon>
        <taxon>Timema</taxon>
    </lineage>
</organism>
<dbReference type="AlphaFoldDB" id="A0A7R9PQK6"/>
<dbReference type="Pfam" id="PF17800">
    <property type="entry name" value="NPL"/>
    <property type="match status" value="1"/>
</dbReference>
<protein>
    <recommendedName>
        <fullName evidence="1">Nucleoplasmin-like domain-containing protein</fullName>
    </recommendedName>
</protein>
<name>A0A7R9PQK6_TIMGE</name>
<reference evidence="2" key="1">
    <citation type="submission" date="2020-11" db="EMBL/GenBank/DDBJ databases">
        <authorList>
            <person name="Tran Van P."/>
        </authorList>
    </citation>
    <scope>NUCLEOTIDE SEQUENCE</scope>
</reference>
<gene>
    <name evidence="2" type="ORF">TGEB3V08_LOCUS9600</name>
</gene>
<sequence>MACLEINNNDNDFVPVFIDVEDREYIVCNLHKNKMIQVQLDLTFAVGDKIAFYTTGKSKIHLTVDGNSQHSVMFPIATKSTVLATLRHIYPSRGGKEQGGGFRGVGKYGLSFSLSLRRKQIR</sequence>
<evidence type="ECO:0000259" key="1">
    <source>
        <dbReference type="Pfam" id="PF17800"/>
    </source>
</evidence>
<evidence type="ECO:0000313" key="2">
    <source>
        <dbReference type="EMBL" id="CAD7605725.1"/>
    </source>
</evidence>
<feature type="domain" description="Nucleoplasmin-like" evidence="1">
    <location>
        <begin position="1"/>
        <end position="63"/>
    </location>
</feature>
<proteinExistence type="predicted"/>
<dbReference type="InterPro" id="IPR041232">
    <property type="entry name" value="NPL"/>
</dbReference>
<dbReference type="EMBL" id="OE844593">
    <property type="protein sequence ID" value="CAD7605725.1"/>
    <property type="molecule type" value="Genomic_DNA"/>
</dbReference>
<accession>A0A7R9PQK6</accession>